<feature type="region of interest" description="Disordered" evidence="2">
    <location>
        <begin position="1444"/>
        <end position="1532"/>
    </location>
</feature>
<feature type="compositionally biased region" description="Polar residues" evidence="2">
    <location>
        <begin position="1546"/>
        <end position="1566"/>
    </location>
</feature>
<feature type="region of interest" description="Disordered" evidence="2">
    <location>
        <begin position="2204"/>
        <end position="2373"/>
    </location>
</feature>
<feature type="compositionally biased region" description="Low complexity" evidence="2">
    <location>
        <begin position="241"/>
        <end position="251"/>
    </location>
</feature>
<feature type="region of interest" description="Disordered" evidence="2">
    <location>
        <begin position="1"/>
        <end position="22"/>
    </location>
</feature>
<feature type="compositionally biased region" description="Polar residues" evidence="2">
    <location>
        <begin position="2234"/>
        <end position="2253"/>
    </location>
</feature>
<feature type="compositionally biased region" description="Polar residues" evidence="2">
    <location>
        <begin position="1047"/>
        <end position="1058"/>
    </location>
</feature>
<feature type="region of interest" description="Disordered" evidence="2">
    <location>
        <begin position="1544"/>
        <end position="1621"/>
    </location>
</feature>
<reference evidence="3 4" key="1">
    <citation type="submission" date="2022-03" db="EMBL/GenBank/DDBJ databases">
        <authorList>
            <person name="Nunn A."/>
            <person name="Chopra R."/>
            <person name="Nunn A."/>
            <person name="Contreras Garrido A."/>
        </authorList>
    </citation>
    <scope>NUCLEOTIDE SEQUENCE [LARGE SCALE GENOMIC DNA]</scope>
</reference>
<keyword evidence="4" id="KW-1185">Reference proteome</keyword>
<feature type="compositionally biased region" description="Basic and acidic residues" evidence="2">
    <location>
        <begin position="981"/>
        <end position="993"/>
    </location>
</feature>
<feature type="compositionally biased region" description="Basic and acidic residues" evidence="2">
    <location>
        <begin position="1027"/>
        <end position="1045"/>
    </location>
</feature>
<proteinExistence type="predicted"/>
<feature type="region of interest" description="Disordered" evidence="2">
    <location>
        <begin position="2032"/>
        <end position="2063"/>
    </location>
</feature>
<feature type="compositionally biased region" description="Low complexity" evidence="2">
    <location>
        <begin position="2254"/>
        <end position="2268"/>
    </location>
</feature>
<evidence type="ECO:0000256" key="2">
    <source>
        <dbReference type="SAM" id="MobiDB-lite"/>
    </source>
</evidence>
<gene>
    <name evidence="3" type="ORF">TAV2_LOCUS17237</name>
</gene>
<feature type="compositionally biased region" description="Polar residues" evidence="2">
    <location>
        <begin position="2269"/>
        <end position="2279"/>
    </location>
</feature>
<dbReference type="InterPro" id="IPR051195">
    <property type="entry name" value="Fungal_stress_NST1"/>
</dbReference>
<dbReference type="EMBL" id="OU466861">
    <property type="protein sequence ID" value="CAH2064488.1"/>
    <property type="molecule type" value="Genomic_DNA"/>
</dbReference>
<protein>
    <submittedName>
        <fullName evidence="3">Uncharacterized protein</fullName>
    </submittedName>
</protein>
<dbReference type="Proteomes" id="UP000836841">
    <property type="component" value="Chromosome 5"/>
</dbReference>
<feature type="region of interest" description="Disordered" evidence="2">
    <location>
        <begin position="319"/>
        <end position="441"/>
    </location>
</feature>
<dbReference type="CDD" id="cd22249">
    <property type="entry name" value="UDM1_RNF168_RNF169-like"/>
    <property type="match status" value="1"/>
</dbReference>
<feature type="compositionally biased region" description="Low complexity" evidence="2">
    <location>
        <begin position="558"/>
        <end position="573"/>
    </location>
</feature>
<feature type="compositionally biased region" description="Polar residues" evidence="2">
    <location>
        <begin position="2053"/>
        <end position="2063"/>
    </location>
</feature>
<feature type="region of interest" description="Disordered" evidence="2">
    <location>
        <begin position="694"/>
        <end position="734"/>
    </location>
</feature>
<feature type="compositionally biased region" description="Polar residues" evidence="2">
    <location>
        <begin position="843"/>
        <end position="854"/>
    </location>
</feature>
<evidence type="ECO:0000256" key="1">
    <source>
        <dbReference type="SAM" id="Coils"/>
    </source>
</evidence>
<keyword evidence="1" id="KW-0175">Coiled coil</keyword>
<feature type="compositionally biased region" description="Low complexity" evidence="2">
    <location>
        <begin position="1700"/>
        <end position="1715"/>
    </location>
</feature>
<feature type="region of interest" description="Disordered" evidence="2">
    <location>
        <begin position="188"/>
        <end position="286"/>
    </location>
</feature>
<dbReference type="PANTHER" id="PTHR31780">
    <property type="entry name" value="STRESS RESPONSE PROTEIN NST1-RELATED"/>
    <property type="match status" value="1"/>
</dbReference>
<feature type="coiled-coil region" evidence="1">
    <location>
        <begin position="639"/>
        <end position="666"/>
    </location>
</feature>
<feature type="compositionally biased region" description="Basic and acidic residues" evidence="2">
    <location>
        <begin position="1661"/>
        <end position="1686"/>
    </location>
</feature>
<feature type="compositionally biased region" description="Basic and acidic residues" evidence="2">
    <location>
        <begin position="421"/>
        <end position="441"/>
    </location>
</feature>
<feature type="region of interest" description="Disordered" evidence="2">
    <location>
        <begin position="1201"/>
        <end position="1249"/>
    </location>
</feature>
<feature type="region of interest" description="Disordered" evidence="2">
    <location>
        <begin position="815"/>
        <end position="867"/>
    </location>
</feature>
<feature type="compositionally biased region" description="Low complexity" evidence="2">
    <location>
        <begin position="2356"/>
        <end position="2373"/>
    </location>
</feature>
<dbReference type="PANTHER" id="PTHR31780:SF10">
    <property type="entry name" value="LD36051P"/>
    <property type="match status" value="1"/>
</dbReference>
<feature type="compositionally biased region" description="Polar residues" evidence="2">
    <location>
        <begin position="1716"/>
        <end position="1726"/>
    </location>
</feature>
<feature type="compositionally biased region" description="Polar residues" evidence="2">
    <location>
        <begin position="1574"/>
        <end position="1600"/>
    </location>
</feature>
<feature type="region of interest" description="Disordered" evidence="2">
    <location>
        <begin position="458"/>
        <end position="490"/>
    </location>
</feature>
<feature type="region of interest" description="Disordered" evidence="2">
    <location>
        <begin position="1027"/>
        <end position="1068"/>
    </location>
</feature>
<evidence type="ECO:0000313" key="3">
    <source>
        <dbReference type="EMBL" id="CAH2064488.1"/>
    </source>
</evidence>
<feature type="compositionally biased region" description="Basic and acidic residues" evidence="2">
    <location>
        <begin position="829"/>
        <end position="840"/>
    </location>
</feature>
<evidence type="ECO:0000313" key="4">
    <source>
        <dbReference type="Proteomes" id="UP000836841"/>
    </source>
</evidence>
<name>A0AAU9SEL3_THLAR</name>
<feature type="compositionally biased region" description="Polar residues" evidence="2">
    <location>
        <begin position="1494"/>
        <end position="1520"/>
    </location>
</feature>
<sequence length="2373" mass="258994">MAFSDDLPPQITKGAKRRSRKRRMMKSKDLKEVISLATRNAHVARDKGFYIASPEAIQCVEILRLLRSLPLSPRLIIKTDSFRAVQFLATNGEILRSFSNFDQFVTVVDLKGNRLPANLTGEPDLVLGFDALAMFSDRRKRDMANHGEGNKYASVNLNKSYGYNQYNQSGGYGANRGRGGGYGGGGGGGSMVVLSRPRSSQNAGQKLSVPPPLNLPSLRKEHERVDSSGSSFHSGGGISGSGARPASSGMGWSKPAATAALQEGDGANHGAEGVTRGSNGLNMPHASRAGAAEPLVRAYHPVEKVATLRGEDFPSLKASLPSASVSGQKQKEGLSQKQKQASGEEFSKEPRGVSGVASSLVDMRPQNQSGRSRLGNELSEGSSFPDGLHSSEQGRKKDYFPGPLPIVRLTPRSDWADDERDTSHGLRDRDRDHGYSKNEPYWDRGFDLPRTHVLPQKHAAPNFDKPGQRENDIAKSSSTQARPLSGGGREANVWRVSAPIQNEVANNNKSIYGARPSSRGREAVKKSNYVLSASRENVWNNTGAREAPYQHGGRQPWNNNNNMDNSSNRGNFNRDGYGVDLHNRDKRSFFKSDKPHVEDAFMKDFGDSGFDVHDPFPVLGVAKKKKEALKQIEFHDPVRESFEAELERVQKMQEEERRRIIEEQERVIELARTEEEERLRLAREQDERQRRLEEEAREAAFRNEQERVEASRRAEELRKSKEEEKHKLIMEEERRKQAAKQKLLELEERISRRQAEAAKGCSSSSTVSEDKFVDIVKEKEPADVDWEDSERMVDRITTSSALDVSVSTRSFESNAAPQFSRDGSFGFPDRQKPTWRKEDIESGGNSRFIPQNMENVPHSPQRDAGGGFPKEEFFGTTGYLNATSYFKPGFPEHSVDQSWRIPGDGRPYGRNYGMEAESRESFGEQYGDPGWGQSQGRARRGPYAPYPEKLYQNPEGDDYYPFGRPRYSVRQPRVLPPPQESRQKPSFRSEVEHPGPSTSVGGMKYNHTDGTNSTVLASYIGDHQDHHVMSGRGMDDHRFDSKLTGRCDSQSSLSVTSPPDSPVLLSHDDLDESADSSVLAASRKGEDTNLLEKGGAPIISSDAGKDSLMIATSSVSCWDNEEWTLDSNERLQEQEEYDEDEDGYQEEEKIHGVDENIDLAQELEEMHLQDKDSNLVLGFNEGVEVEIPSDDFEKCQQSSEAAFPLPQHSVNSLDGERPIETSRGEQAAQPVEISDSVSRHNTSESFQDTETTMQNLTIQPNNGRQSFDLANKVDSARNSAVSTHPVAPPHSIGLLHPSPLHTVMPPVPSASAQMEEPVKLQFGLFSGPSLIPSPFPAIQIGSIQMPLPLHPQFGSSLRHIQQPQSPIIQFGQLRYTSPISQGVLPPPPHSLVQANALSTYALNQTPGSLATVQLGQGNSANLVARNAAAAVSNPQISVLRRPMDVSDGGKLKNANITPARATSEVAVSHQKQGELSGRSELPSGKMSHGKSNLAERQSGFQGQTDTTAVRNSGLHSSGTAEGSRADSGSYRRYRRQKVEFRVRESNWPSSEENRNGNGRAQNFTKTGSRKYVVSNKSQNQASDSSVSGLNALQKSNTGGSFESRPGKDTVMKNPLIPNSGQANLKRNMLSENEIDAPLQSGIVRVFEQRGIETPSDDDDFIEVRSKRQMLNDRREQREKEIKEKSQASKASRKPRSTLQNSTAAARSNRSPPASRVANNKQFNPVSNRHLLAPIGTPSPKTVSHADEKSGSSKTAQASSVLPVVPRNDQNPASSLVFSNNNKVLDNIQTSVGTWGNQLTDQPVMALTQSQLDEAMKPVSLLSCVSVENGHNRISGPNPKSASVVLKSNTFPSDASPINSLLAEGKIQFGAVTSSTVIPLGGARTENDSSLYFEKDSKHRNTSSTGLEICEAEAEAAASAIAVAAITNDETGGNALGTGSVLPAETKIYGATELDGGAASGTVGGQPSLSKAEESLIVSLPADLSVDTPISLWPPLPSPHNSNQMITHFPPGPPHFPFYDVNPMLRGPIFAFGPHHDAGANQQQPQKGPGTVSGPPTTWQQQGHSGVDSFYAPPAGFTGPFLTPPGAIPGVQGPPHMFVYNHFAPLGQYGGVSFMGTTYIPTGKQPDWKHNPIVSSSPVGADGDANNPNMASMQCNIVPASLQHLPMPSPLAMFDPSPFQNSSQEMPVRARWPYMPFSGPPTMQIQKQQEAVDGSNLASSQFNNNMLPPPPNRYPNIQTSTVGDAIVDSSNSYGPTTSVSPPKPTTTLSDPNTSNTQNPTGPALKPPQHQQQQQQSSHEKNTPSQHVGGSSHHHQHQQHQHNRRPGFHGRNQPMGRERGFQNNTKVKQIYVAKQTCNSNASASSTATTSTTPST</sequence>
<organism evidence="3 4">
    <name type="scientific">Thlaspi arvense</name>
    <name type="common">Field penny-cress</name>
    <dbReference type="NCBI Taxonomy" id="13288"/>
    <lineage>
        <taxon>Eukaryota</taxon>
        <taxon>Viridiplantae</taxon>
        <taxon>Streptophyta</taxon>
        <taxon>Embryophyta</taxon>
        <taxon>Tracheophyta</taxon>
        <taxon>Spermatophyta</taxon>
        <taxon>Magnoliopsida</taxon>
        <taxon>eudicotyledons</taxon>
        <taxon>Gunneridae</taxon>
        <taxon>Pentapetalae</taxon>
        <taxon>rosids</taxon>
        <taxon>malvids</taxon>
        <taxon>Brassicales</taxon>
        <taxon>Brassicaceae</taxon>
        <taxon>Thlaspideae</taxon>
        <taxon>Thlaspi</taxon>
    </lineage>
</organism>
<feature type="compositionally biased region" description="Polar residues" evidence="2">
    <location>
        <begin position="2215"/>
        <end position="2225"/>
    </location>
</feature>
<feature type="region of interest" description="Disordered" evidence="2">
    <location>
        <begin position="548"/>
        <end position="575"/>
    </location>
</feature>
<feature type="region of interest" description="Disordered" evidence="2">
    <location>
        <begin position="895"/>
        <end position="1009"/>
    </location>
</feature>
<feature type="region of interest" description="Disordered" evidence="2">
    <location>
        <begin position="1653"/>
        <end position="1768"/>
    </location>
</feature>
<accession>A0AAU9SEL3</accession>
<feature type="compositionally biased region" description="Basic residues" evidence="2">
    <location>
        <begin position="2310"/>
        <end position="2326"/>
    </location>
</feature>
<feature type="compositionally biased region" description="Basic and acidic residues" evidence="2">
    <location>
        <begin position="1214"/>
        <end position="1223"/>
    </location>
</feature>